<dbReference type="Proteomes" id="UP001281410">
    <property type="component" value="Unassembled WGS sequence"/>
</dbReference>
<dbReference type="EMBL" id="JANJYJ010000007">
    <property type="protein sequence ID" value="KAK3200128.1"/>
    <property type="molecule type" value="Genomic_DNA"/>
</dbReference>
<organism evidence="2 3">
    <name type="scientific">Dipteronia sinensis</name>
    <dbReference type="NCBI Taxonomy" id="43782"/>
    <lineage>
        <taxon>Eukaryota</taxon>
        <taxon>Viridiplantae</taxon>
        <taxon>Streptophyta</taxon>
        <taxon>Embryophyta</taxon>
        <taxon>Tracheophyta</taxon>
        <taxon>Spermatophyta</taxon>
        <taxon>Magnoliopsida</taxon>
        <taxon>eudicotyledons</taxon>
        <taxon>Gunneridae</taxon>
        <taxon>Pentapetalae</taxon>
        <taxon>rosids</taxon>
        <taxon>malvids</taxon>
        <taxon>Sapindales</taxon>
        <taxon>Sapindaceae</taxon>
        <taxon>Hippocastanoideae</taxon>
        <taxon>Acereae</taxon>
        <taxon>Dipteronia</taxon>
    </lineage>
</organism>
<keyword evidence="3" id="KW-1185">Reference proteome</keyword>
<dbReference type="AlphaFoldDB" id="A0AAE0A3H3"/>
<sequence>MNDRKRGSEAKTGDRSTLIERTATDRNPIWTRSWMKIDDHDRHHESHRSSAKINQLRWDHGSGEALTRDRSRVWVTQLDDVYGFCGDDGG</sequence>
<proteinExistence type="predicted"/>
<feature type="region of interest" description="Disordered" evidence="1">
    <location>
        <begin position="1"/>
        <end position="22"/>
    </location>
</feature>
<gene>
    <name evidence="2" type="ORF">Dsin_023543</name>
</gene>
<accession>A0AAE0A3H3</accession>
<evidence type="ECO:0000313" key="3">
    <source>
        <dbReference type="Proteomes" id="UP001281410"/>
    </source>
</evidence>
<comment type="caution">
    <text evidence="2">The sequence shown here is derived from an EMBL/GenBank/DDBJ whole genome shotgun (WGS) entry which is preliminary data.</text>
</comment>
<evidence type="ECO:0000313" key="2">
    <source>
        <dbReference type="EMBL" id="KAK3200128.1"/>
    </source>
</evidence>
<reference evidence="2" key="1">
    <citation type="journal article" date="2023" name="Plant J.">
        <title>Genome sequences and population genomics provide insights into the demographic history, inbreeding, and mutation load of two 'living fossil' tree species of Dipteronia.</title>
        <authorList>
            <person name="Feng Y."/>
            <person name="Comes H.P."/>
            <person name="Chen J."/>
            <person name="Zhu S."/>
            <person name="Lu R."/>
            <person name="Zhang X."/>
            <person name="Li P."/>
            <person name="Qiu J."/>
            <person name="Olsen K.M."/>
            <person name="Qiu Y."/>
        </authorList>
    </citation>
    <scope>NUCLEOTIDE SEQUENCE</scope>
    <source>
        <strain evidence="2">NBL</strain>
    </source>
</reference>
<name>A0AAE0A3H3_9ROSI</name>
<protein>
    <submittedName>
        <fullName evidence="2">Uncharacterized protein</fullName>
    </submittedName>
</protein>
<evidence type="ECO:0000256" key="1">
    <source>
        <dbReference type="SAM" id="MobiDB-lite"/>
    </source>
</evidence>